<dbReference type="SUPFAM" id="SSF51182">
    <property type="entry name" value="RmlC-like cupins"/>
    <property type="match status" value="1"/>
</dbReference>
<keyword evidence="4" id="KW-1185">Reference proteome</keyword>
<evidence type="ECO:0000313" key="4">
    <source>
        <dbReference type="Proteomes" id="UP001501468"/>
    </source>
</evidence>
<accession>A0ABP7E9Z5</accession>
<dbReference type="InterPro" id="IPR039935">
    <property type="entry name" value="YML079W-like"/>
</dbReference>
<dbReference type="InterPro" id="IPR009327">
    <property type="entry name" value="Cupin_DUF985"/>
</dbReference>
<dbReference type="Gene3D" id="2.60.120.10">
    <property type="entry name" value="Jelly Rolls"/>
    <property type="match status" value="1"/>
</dbReference>
<comment type="caution">
    <text evidence="3">The sequence shown here is derived from an EMBL/GenBank/DDBJ whole genome shotgun (WGS) entry which is preliminary data.</text>
</comment>
<dbReference type="EMBL" id="BAABDC010000007">
    <property type="protein sequence ID" value="GAA3716315.1"/>
    <property type="molecule type" value="Genomic_DNA"/>
</dbReference>
<dbReference type="InterPro" id="IPR011051">
    <property type="entry name" value="RmlC_Cupin_sf"/>
</dbReference>
<organism evidence="3 4">
    <name type="scientific">Terrabacter ginsenosidimutans</name>
    <dbReference type="NCBI Taxonomy" id="490575"/>
    <lineage>
        <taxon>Bacteria</taxon>
        <taxon>Bacillati</taxon>
        <taxon>Actinomycetota</taxon>
        <taxon>Actinomycetes</taxon>
        <taxon>Micrococcales</taxon>
        <taxon>Intrasporangiaceae</taxon>
        <taxon>Terrabacter</taxon>
    </lineage>
</organism>
<dbReference type="CDD" id="cd06121">
    <property type="entry name" value="cupin_YML079wp"/>
    <property type="match status" value="1"/>
</dbReference>
<dbReference type="PANTHER" id="PTHR33387">
    <property type="entry name" value="RMLC-LIKE JELLY ROLL FOLD PROTEIN"/>
    <property type="match status" value="1"/>
</dbReference>
<name>A0ABP7E9Z5_9MICO</name>
<dbReference type="InterPro" id="IPR014710">
    <property type="entry name" value="RmlC-like_jellyroll"/>
</dbReference>
<sequence length="190" mass="19467">MGPMRPALADLLDLQPHPEGGWYRQTWVSPATVSLTDGRVRATATLIHFLLPAGASSAWHRVASDEVWLAHTGTVTLELGGDGAQPAAEGMAEPVLLGLDLAAGQVAQAVVPAHVWQRTVPGPADALVSCLVSPGFDFEDFQLVGASGGEKGVQGGGEGGAEDGGEDEVQRAPAGPEDLPVDPSEPVNPA</sequence>
<proteinExistence type="predicted"/>
<gene>
    <name evidence="3" type="ORF">GCM10022399_36200</name>
</gene>
<feature type="compositionally biased region" description="Gly residues" evidence="1">
    <location>
        <begin position="147"/>
        <end position="159"/>
    </location>
</feature>
<reference evidence="4" key="1">
    <citation type="journal article" date="2019" name="Int. J. Syst. Evol. Microbiol.">
        <title>The Global Catalogue of Microorganisms (GCM) 10K type strain sequencing project: providing services to taxonomists for standard genome sequencing and annotation.</title>
        <authorList>
            <consortium name="The Broad Institute Genomics Platform"/>
            <consortium name="The Broad Institute Genome Sequencing Center for Infectious Disease"/>
            <person name="Wu L."/>
            <person name="Ma J."/>
        </authorList>
    </citation>
    <scope>NUCLEOTIDE SEQUENCE [LARGE SCALE GENOMIC DNA]</scope>
    <source>
        <strain evidence="4">JCM 17125</strain>
    </source>
</reference>
<evidence type="ECO:0000313" key="3">
    <source>
        <dbReference type="EMBL" id="GAA3716315.1"/>
    </source>
</evidence>
<evidence type="ECO:0000256" key="1">
    <source>
        <dbReference type="SAM" id="MobiDB-lite"/>
    </source>
</evidence>
<dbReference type="Proteomes" id="UP001501468">
    <property type="component" value="Unassembled WGS sequence"/>
</dbReference>
<protein>
    <submittedName>
        <fullName evidence="3">Cupin domain-containing protein</fullName>
    </submittedName>
</protein>
<evidence type="ECO:0000259" key="2">
    <source>
        <dbReference type="Pfam" id="PF06172"/>
    </source>
</evidence>
<dbReference type="Pfam" id="PF06172">
    <property type="entry name" value="Cupin_5"/>
    <property type="match status" value="1"/>
</dbReference>
<feature type="domain" description="DUF985" evidence="2">
    <location>
        <begin position="9"/>
        <end position="143"/>
    </location>
</feature>
<dbReference type="PANTHER" id="PTHR33387:SF3">
    <property type="entry name" value="DUF985 DOMAIN-CONTAINING PROTEIN"/>
    <property type="match status" value="1"/>
</dbReference>
<feature type="region of interest" description="Disordered" evidence="1">
    <location>
        <begin position="147"/>
        <end position="190"/>
    </location>
</feature>